<dbReference type="EMBL" id="RSCD01000020">
    <property type="protein sequence ID" value="RSH85396.1"/>
    <property type="molecule type" value="Genomic_DNA"/>
</dbReference>
<dbReference type="AlphaFoldDB" id="A0A427Y2M4"/>
<evidence type="ECO:0000313" key="1">
    <source>
        <dbReference type="EMBL" id="RSH85396.1"/>
    </source>
</evidence>
<dbReference type="Proteomes" id="UP000279259">
    <property type="component" value="Unassembled WGS sequence"/>
</dbReference>
<sequence length="124" mass="13507">MPGMGTAYAVPFEPIPIPIPGEEGLNLDQLDKLTAEAPDADSLAAMWLLSRTNWDVEGVQAGEYWPQFNVLTGSFENPVELSLSMAAQIAARWEAHTAQVAQHAAYPQMQLQPGTYQTVYNSAT</sequence>
<gene>
    <name evidence="1" type="ORF">EHS25_004792</name>
</gene>
<accession>A0A427Y2M4</accession>
<dbReference type="STRING" id="1890683.A0A427Y2M4"/>
<protein>
    <submittedName>
        <fullName evidence="1">Uncharacterized protein</fullName>
    </submittedName>
</protein>
<keyword evidence="2" id="KW-1185">Reference proteome</keyword>
<reference evidence="1 2" key="1">
    <citation type="submission" date="2018-11" db="EMBL/GenBank/DDBJ databases">
        <title>Genome sequence of Saitozyma podzolica DSM 27192.</title>
        <authorList>
            <person name="Aliyu H."/>
            <person name="Gorte O."/>
            <person name="Ochsenreither K."/>
        </authorList>
    </citation>
    <scope>NUCLEOTIDE SEQUENCE [LARGE SCALE GENOMIC DNA]</scope>
    <source>
        <strain evidence="1 2">DSM 27192</strain>
    </source>
</reference>
<evidence type="ECO:0000313" key="2">
    <source>
        <dbReference type="Proteomes" id="UP000279259"/>
    </source>
</evidence>
<proteinExistence type="predicted"/>
<organism evidence="1 2">
    <name type="scientific">Saitozyma podzolica</name>
    <dbReference type="NCBI Taxonomy" id="1890683"/>
    <lineage>
        <taxon>Eukaryota</taxon>
        <taxon>Fungi</taxon>
        <taxon>Dikarya</taxon>
        <taxon>Basidiomycota</taxon>
        <taxon>Agaricomycotina</taxon>
        <taxon>Tremellomycetes</taxon>
        <taxon>Tremellales</taxon>
        <taxon>Trimorphomycetaceae</taxon>
        <taxon>Saitozyma</taxon>
    </lineage>
</organism>
<comment type="caution">
    <text evidence="1">The sequence shown here is derived from an EMBL/GenBank/DDBJ whole genome shotgun (WGS) entry which is preliminary data.</text>
</comment>
<name>A0A427Y2M4_9TREE</name>